<dbReference type="AlphaFoldDB" id="A0A0A9GMD7"/>
<evidence type="ECO:0000256" key="1">
    <source>
        <dbReference type="SAM" id="MobiDB-lite"/>
    </source>
</evidence>
<reference evidence="2" key="2">
    <citation type="journal article" date="2015" name="Data Brief">
        <title>Shoot transcriptome of the giant reed, Arundo donax.</title>
        <authorList>
            <person name="Barrero R.A."/>
            <person name="Guerrero F.D."/>
            <person name="Moolhuijzen P."/>
            <person name="Goolsby J.A."/>
            <person name="Tidwell J."/>
            <person name="Bellgard S.E."/>
            <person name="Bellgard M.I."/>
        </authorList>
    </citation>
    <scope>NUCLEOTIDE SEQUENCE</scope>
    <source>
        <tissue evidence="2">Shoot tissue taken approximately 20 cm above the soil surface</tissue>
    </source>
</reference>
<evidence type="ECO:0000313" key="2">
    <source>
        <dbReference type="EMBL" id="JAE25612.1"/>
    </source>
</evidence>
<dbReference type="EMBL" id="GBRH01172284">
    <property type="protein sequence ID" value="JAE25612.1"/>
    <property type="molecule type" value="Transcribed_RNA"/>
</dbReference>
<sequence length="70" mass="7095">MDRPGSRKRRGTSAAPDAHASATGVAPNGVAPAARAPTGAPHMLEILPPVHGGHRRLMAAPSQLICLQAA</sequence>
<feature type="compositionally biased region" description="Basic residues" evidence="1">
    <location>
        <begin position="1"/>
        <end position="11"/>
    </location>
</feature>
<organism evidence="2">
    <name type="scientific">Arundo donax</name>
    <name type="common">Giant reed</name>
    <name type="synonym">Donax arundinaceus</name>
    <dbReference type="NCBI Taxonomy" id="35708"/>
    <lineage>
        <taxon>Eukaryota</taxon>
        <taxon>Viridiplantae</taxon>
        <taxon>Streptophyta</taxon>
        <taxon>Embryophyta</taxon>
        <taxon>Tracheophyta</taxon>
        <taxon>Spermatophyta</taxon>
        <taxon>Magnoliopsida</taxon>
        <taxon>Liliopsida</taxon>
        <taxon>Poales</taxon>
        <taxon>Poaceae</taxon>
        <taxon>PACMAD clade</taxon>
        <taxon>Arundinoideae</taxon>
        <taxon>Arundineae</taxon>
        <taxon>Arundo</taxon>
    </lineage>
</organism>
<accession>A0A0A9GMD7</accession>
<feature type="region of interest" description="Disordered" evidence="1">
    <location>
        <begin position="1"/>
        <end position="37"/>
    </location>
</feature>
<name>A0A0A9GMD7_ARUDO</name>
<proteinExistence type="predicted"/>
<reference evidence="2" key="1">
    <citation type="submission" date="2014-09" db="EMBL/GenBank/DDBJ databases">
        <authorList>
            <person name="Magalhaes I.L.F."/>
            <person name="Oliveira U."/>
            <person name="Santos F.R."/>
            <person name="Vidigal T.H.D.A."/>
            <person name="Brescovit A.D."/>
            <person name="Santos A.J."/>
        </authorList>
    </citation>
    <scope>NUCLEOTIDE SEQUENCE</scope>
    <source>
        <tissue evidence="2">Shoot tissue taken approximately 20 cm above the soil surface</tissue>
    </source>
</reference>
<protein>
    <submittedName>
        <fullName evidence="2">Uncharacterized protein</fullName>
    </submittedName>
</protein>